<dbReference type="STRING" id="5364.A0A5C3NHC7"/>
<keyword evidence="3" id="KW-1185">Reference proteome</keyword>
<dbReference type="OrthoDB" id="3265815at2759"/>
<dbReference type="EMBL" id="ML213504">
    <property type="protein sequence ID" value="TFK55478.1"/>
    <property type="molecule type" value="Genomic_DNA"/>
</dbReference>
<evidence type="ECO:0000313" key="2">
    <source>
        <dbReference type="EMBL" id="TFK55478.1"/>
    </source>
</evidence>
<accession>A0A5C3NHC7</accession>
<sequence>MQSGDWENIMQYVSEPLETEQYPAAGSKPVSERVVPRGPASQVPTPPASHNTTPADENAPDATLIVSVSTTFFPGASVDPLPPDLILLSSDTVFFYVHTHRLLTASENGFNQLLPATPRADNTDVGPAVSVPEPSSVLNVVLHTIYQLSCVHYSPTFPLLEAAVTAMSVYGIPLKAHIAPALPLYQHLLLHAPLVPLGLYALAAQHDLYELAVAASAHLLSLSLSSLTDELAMRIGPIYLKRLFFLHLGRADALKRLLLPPPQPHGPTAWCDTVEQQKLTRAWALASAYLAWDARPDLSTTTIEAALNPLGDQLTCDLCRTSLEERIKSLTIQWSVVKRTI</sequence>
<name>A0A5C3NHC7_9AGAM</name>
<evidence type="ECO:0000256" key="1">
    <source>
        <dbReference type="SAM" id="MobiDB-lite"/>
    </source>
</evidence>
<organism evidence="2 3">
    <name type="scientific">Heliocybe sulcata</name>
    <dbReference type="NCBI Taxonomy" id="5364"/>
    <lineage>
        <taxon>Eukaryota</taxon>
        <taxon>Fungi</taxon>
        <taxon>Dikarya</taxon>
        <taxon>Basidiomycota</taxon>
        <taxon>Agaricomycotina</taxon>
        <taxon>Agaricomycetes</taxon>
        <taxon>Gloeophyllales</taxon>
        <taxon>Gloeophyllaceae</taxon>
        <taxon>Heliocybe</taxon>
    </lineage>
</organism>
<evidence type="ECO:0000313" key="3">
    <source>
        <dbReference type="Proteomes" id="UP000305948"/>
    </source>
</evidence>
<evidence type="ECO:0008006" key="4">
    <source>
        <dbReference type="Google" id="ProtNLM"/>
    </source>
</evidence>
<feature type="region of interest" description="Disordered" evidence="1">
    <location>
        <begin position="21"/>
        <end position="59"/>
    </location>
</feature>
<dbReference type="Proteomes" id="UP000305948">
    <property type="component" value="Unassembled WGS sequence"/>
</dbReference>
<reference evidence="2 3" key="1">
    <citation type="journal article" date="2019" name="Nat. Ecol. Evol.">
        <title>Megaphylogeny resolves global patterns of mushroom evolution.</title>
        <authorList>
            <person name="Varga T."/>
            <person name="Krizsan K."/>
            <person name="Foldi C."/>
            <person name="Dima B."/>
            <person name="Sanchez-Garcia M."/>
            <person name="Sanchez-Ramirez S."/>
            <person name="Szollosi G.J."/>
            <person name="Szarkandi J.G."/>
            <person name="Papp V."/>
            <person name="Albert L."/>
            <person name="Andreopoulos W."/>
            <person name="Angelini C."/>
            <person name="Antonin V."/>
            <person name="Barry K.W."/>
            <person name="Bougher N.L."/>
            <person name="Buchanan P."/>
            <person name="Buyck B."/>
            <person name="Bense V."/>
            <person name="Catcheside P."/>
            <person name="Chovatia M."/>
            <person name="Cooper J."/>
            <person name="Damon W."/>
            <person name="Desjardin D."/>
            <person name="Finy P."/>
            <person name="Geml J."/>
            <person name="Haridas S."/>
            <person name="Hughes K."/>
            <person name="Justo A."/>
            <person name="Karasinski D."/>
            <person name="Kautmanova I."/>
            <person name="Kiss B."/>
            <person name="Kocsube S."/>
            <person name="Kotiranta H."/>
            <person name="LaButti K.M."/>
            <person name="Lechner B.E."/>
            <person name="Liimatainen K."/>
            <person name="Lipzen A."/>
            <person name="Lukacs Z."/>
            <person name="Mihaltcheva S."/>
            <person name="Morgado L.N."/>
            <person name="Niskanen T."/>
            <person name="Noordeloos M.E."/>
            <person name="Ohm R.A."/>
            <person name="Ortiz-Santana B."/>
            <person name="Ovrebo C."/>
            <person name="Racz N."/>
            <person name="Riley R."/>
            <person name="Savchenko A."/>
            <person name="Shiryaev A."/>
            <person name="Soop K."/>
            <person name="Spirin V."/>
            <person name="Szebenyi C."/>
            <person name="Tomsovsky M."/>
            <person name="Tulloss R.E."/>
            <person name="Uehling J."/>
            <person name="Grigoriev I.V."/>
            <person name="Vagvolgyi C."/>
            <person name="Papp T."/>
            <person name="Martin F.M."/>
            <person name="Miettinen O."/>
            <person name="Hibbett D.S."/>
            <person name="Nagy L.G."/>
        </authorList>
    </citation>
    <scope>NUCLEOTIDE SEQUENCE [LARGE SCALE GENOMIC DNA]</scope>
    <source>
        <strain evidence="2 3">OMC1185</strain>
    </source>
</reference>
<protein>
    <recommendedName>
        <fullName evidence="4">BTB domain-containing protein</fullName>
    </recommendedName>
</protein>
<dbReference type="AlphaFoldDB" id="A0A5C3NHC7"/>
<proteinExistence type="predicted"/>
<gene>
    <name evidence="2" type="ORF">OE88DRAFT_1651810</name>
</gene>